<reference evidence="2 3" key="1">
    <citation type="submission" date="2019-01" db="EMBL/GenBank/DDBJ databases">
        <title>Weissella sp. nov., a novel lactic acid bacterium isolated from animal feces.</title>
        <authorList>
            <person name="Wang L.-T."/>
        </authorList>
    </citation>
    <scope>NUCLEOTIDE SEQUENCE [LARGE SCALE GENOMIC DNA]</scope>
    <source>
        <strain evidence="2 3">8H-2</strain>
    </source>
</reference>
<feature type="signal peptide" evidence="1">
    <location>
        <begin position="1"/>
        <end position="26"/>
    </location>
</feature>
<gene>
    <name evidence="2" type="ORF">ESZ50_01005</name>
</gene>
<comment type="caution">
    <text evidence="2">The sequence shown here is derived from an EMBL/GenBank/DDBJ whole genome shotgun (WGS) entry which is preliminary data.</text>
</comment>
<dbReference type="RefSeq" id="WP_148621736.1">
    <property type="nucleotide sequence ID" value="NZ_SDGZ01000004.1"/>
</dbReference>
<proteinExistence type="predicted"/>
<evidence type="ECO:0000313" key="2">
    <source>
        <dbReference type="EMBL" id="TYC50827.1"/>
    </source>
</evidence>
<accession>A0A6C2CA38</accession>
<keyword evidence="3" id="KW-1185">Reference proteome</keyword>
<organism evidence="2 3">
    <name type="scientific">Weissella muntiaci</name>
    <dbReference type="NCBI Taxonomy" id="2508881"/>
    <lineage>
        <taxon>Bacteria</taxon>
        <taxon>Bacillati</taxon>
        <taxon>Bacillota</taxon>
        <taxon>Bacilli</taxon>
        <taxon>Lactobacillales</taxon>
        <taxon>Lactobacillaceae</taxon>
        <taxon>Weissella</taxon>
    </lineage>
</organism>
<feature type="chain" id="PRO_5025384978" evidence="1">
    <location>
        <begin position="27"/>
        <end position="625"/>
    </location>
</feature>
<dbReference type="AlphaFoldDB" id="A0A6C2CA38"/>
<dbReference type="Proteomes" id="UP000371977">
    <property type="component" value="Unassembled WGS sequence"/>
</dbReference>
<evidence type="ECO:0000256" key="1">
    <source>
        <dbReference type="SAM" id="SignalP"/>
    </source>
</evidence>
<dbReference type="OrthoDB" id="2151664at2"/>
<dbReference type="EMBL" id="SDGZ01000004">
    <property type="protein sequence ID" value="TYC50827.1"/>
    <property type="molecule type" value="Genomic_DNA"/>
</dbReference>
<protein>
    <submittedName>
        <fullName evidence="2">RTX toxin</fullName>
    </submittedName>
</protein>
<keyword evidence="1" id="KW-0732">Signal</keyword>
<sequence length="625" mass="66979">MTLYKQMILGLCIMFLSLCGANYVSANDLSTTPGDASTPGYVVDEDGKITGTVGAKYYNVNTWKDMFDTYKGVSSSGTQQVVFNLIGDVAGESSFGTGVAVVEGVGVTIRGNDYTLYAGNNATASSGIGRDNTAGFYSSSASTTNQTVLKLENAKVVNANANGIFPITSTATVQTNYHNVAYRNGPTNAGASPLRNDRGTIQLSGTNTFSIIEGSDDAGSDNQGEWIQGAYNVEVVSGTTTLTQSWGNDQPIYAYGNTGNTIKVHDNAKLVWNLDRTYTMYYDDGNSGPLVWDIGNNAAFIINGTEKTASRNSNWFMSTAFSAWTLNVGDNSEFKVKTGGGSINTDTFANGVVWNFGKDSKIEFDNLNTSRALVSGVPRTGSAMNVNDAESVTLKSAGSTVFSSTTNLPIKINGAGLRLHASTDYSGSNQTNDLWKRVTTGSTDGTFSSAAMTPTEYNSSDLNYLKTAKFIQWFKPTGMGINASDINRTFDVKLNELPLNGDWSDLIKGNAEMNLNFADDRGVSPNFEIQVSQLSNETVGATDYYWKNKGDDQEVLLTDNPLKIATINDDSNLPSNVTMTMAGGNYQFNYPENAGLLLKAKNSLKVQESENAKIQYAIVNGPGSD</sequence>
<evidence type="ECO:0000313" key="3">
    <source>
        <dbReference type="Proteomes" id="UP000371977"/>
    </source>
</evidence>
<name>A0A6C2CA38_9LACO</name>